<feature type="repeat" description="ANK" evidence="3">
    <location>
        <begin position="649"/>
        <end position="682"/>
    </location>
</feature>
<feature type="repeat" description="ANK" evidence="3">
    <location>
        <begin position="724"/>
        <end position="756"/>
    </location>
</feature>
<feature type="repeat" description="ANK" evidence="3">
    <location>
        <begin position="794"/>
        <end position="827"/>
    </location>
</feature>
<dbReference type="SMART" id="SM00248">
    <property type="entry name" value="ANK"/>
    <property type="match status" value="17"/>
</dbReference>
<feature type="repeat" description="ANK" evidence="3">
    <location>
        <begin position="491"/>
        <end position="525"/>
    </location>
</feature>
<evidence type="ECO:0000313" key="5">
    <source>
        <dbReference type="Proteomes" id="UP001627154"/>
    </source>
</evidence>
<keyword evidence="2 3" id="KW-0040">ANK repeat</keyword>
<proteinExistence type="predicted"/>
<dbReference type="Pfam" id="PF00023">
    <property type="entry name" value="Ank"/>
    <property type="match status" value="2"/>
</dbReference>
<dbReference type="Proteomes" id="UP001627154">
    <property type="component" value="Unassembled WGS sequence"/>
</dbReference>
<dbReference type="AlphaFoldDB" id="A0ABD2VWG2"/>
<dbReference type="InterPro" id="IPR036770">
    <property type="entry name" value="Ankyrin_rpt-contain_sf"/>
</dbReference>
<dbReference type="PANTHER" id="PTHR24123:SF141">
    <property type="entry name" value="ANKYRIN 2, ISOFORM U"/>
    <property type="match status" value="1"/>
</dbReference>
<accession>A0ABD2VWG2</accession>
<dbReference type="PRINTS" id="PR01415">
    <property type="entry name" value="ANKYRIN"/>
</dbReference>
<dbReference type="SUPFAM" id="SSF48403">
    <property type="entry name" value="Ankyrin repeat"/>
    <property type="match status" value="2"/>
</dbReference>
<feature type="repeat" description="ANK" evidence="3">
    <location>
        <begin position="869"/>
        <end position="896"/>
    </location>
</feature>
<dbReference type="PROSITE" id="PS50088">
    <property type="entry name" value="ANK_REPEAT"/>
    <property type="match status" value="9"/>
</dbReference>
<keyword evidence="5" id="KW-1185">Reference proteome</keyword>
<sequence>MSSRHDRCFKRNIRRLLEKVDWQDHLDRAKFIREFVYSFSTRASNRRLADVCGVFSAEQIEQLLVDAVNYKWEDRKVDHGYKFVALIARGGYRHKPDLGHDGQLLLRRTTPLHLLFRRSVRDGQGLARQLFKIYDRVDTNYVDIESSTTAGLTHFQVACKFQCTDVVERFLGIGRVDPNSCLVPDSPLRLGLRSKSKRIVEALLDNGANPYLADDKGSTPLHTVSKKKYDVYWAEILLARCGEESKAVWIDARDSFGNTPLILALSRGHRPLVDLLLRAGADPNLANAEGLTPLHFICESPNVDHDDALTKFFEINDGNRRAVQIDVRSRIGNTPLHVAVGCFGGNYRRKTVELLLRRGADPNLSNAKGETCLHIICRRDNVVDDDDEDDDNTLKIFFEINDYFGRKLWIDVRDKKGNTPLHLALLAKRRKVAELLMNRGADLNLANADGSTPLHLLFLGSRPFHADFMERFWEIGDASPRPLKIDARDKRGNTPLHLAMRNFAKVSNAVELMLRRGANPNLANAEGETCLHIICRRDNVVDDDDEDDDNTLKIFFEINDYVGRKLWIDAQDKKGNTPLHLALLAKRRKVAELLMNRGVDLNLANADGSTPLHLLFLGSRPFHADFMERFWEIGDASPRPLKIDARDKRGNTPLHLAMRNFAQVPNAVDLMRRGADLNLTNADGSTPLHLVLQAPGDGNLVTLILFASSFLRRQPLKIELRNKRGDTPLHLALWNRHRIATEFLMCRHADPNIANVDGHTPLHAACWGGLDDHLAEQFFRVYGPRLRVNVRDTKGRTPLHLALNKRHRRRLVELLLRHGADPNSVDHEEGQTPLHILSKYYYSTDRARMFFQINDEKNQEVRVDAKDKLGRTPLQWAVAKLLPSMVDLLLDRGADLANFVFPTEDYFAAGVKPTSGENSHRFKLRLVSGALACVHHLAQRGYELDRAQAWMIMKALNEYGVYEEPLPAKRWYQEDDDDEAFARQTKEIRIGDVTLHELVRLPPVEAEKRVAYQDYFDLWHSKKLSELAEARQAACCRHLSETMAGKFYRGWALYPFWENLIGYRLPLECCEIILGNSTNQELYHVCLAAGA</sequence>
<dbReference type="Pfam" id="PF12796">
    <property type="entry name" value="Ank_2"/>
    <property type="match status" value="4"/>
</dbReference>
<name>A0ABD2VWG2_9HYME</name>
<evidence type="ECO:0000256" key="2">
    <source>
        <dbReference type="ARBA" id="ARBA00023043"/>
    </source>
</evidence>
<dbReference type="InterPro" id="IPR051165">
    <property type="entry name" value="Multifunctional_ANK_Repeat"/>
</dbReference>
<protein>
    <submittedName>
        <fullName evidence="4">Uncharacterized protein</fullName>
    </submittedName>
</protein>
<organism evidence="4 5">
    <name type="scientific">Trichogramma kaykai</name>
    <dbReference type="NCBI Taxonomy" id="54128"/>
    <lineage>
        <taxon>Eukaryota</taxon>
        <taxon>Metazoa</taxon>
        <taxon>Ecdysozoa</taxon>
        <taxon>Arthropoda</taxon>
        <taxon>Hexapoda</taxon>
        <taxon>Insecta</taxon>
        <taxon>Pterygota</taxon>
        <taxon>Neoptera</taxon>
        <taxon>Endopterygota</taxon>
        <taxon>Hymenoptera</taxon>
        <taxon>Apocrita</taxon>
        <taxon>Proctotrupomorpha</taxon>
        <taxon>Chalcidoidea</taxon>
        <taxon>Trichogrammatidae</taxon>
        <taxon>Trichogramma</taxon>
    </lineage>
</organism>
<feature type="repeat" description="ANK" evidence="3">
    <location>
        <begin position="256"/>
        <end position="288"/>
    </location>
</feature>
<evidence type="ECO:0000256" key="1">
    <source>
        <dbReference type="ARBA" id="ARBA00022737"/>
    </source>
</evidence>
<gene>
    <name evidence="4" type="ORF">TKK_019445</name>
</gene>
<feature type="repeat" description="ANK" evidence="3">
    <location>
        <begin position="331"/>
        <end position="367"/>
    </location>
</feature>
<evidence type="ECO:0000313" key="4">
    <source>
        <dbReference type="EMBL" id="KAL3385060.1"/>
    </source>
</evidence>
<reference evidence="4 5" key="1">
    <citation type="journal article" date="2024" name="bioRxiv">
        <title>A reference genome for Trichogramma kaykai: A tiny desert-dwelling parasitoid wasp with competing sex-ratio distorters.</title>
        <authorList>
            <person name="Culotta J."/>
            <person name="Lindsey A.R."/>
        </authorList>
    </citation>
    <scope>NUCLEOTIDE SEQUENCE [LARGE SCALE GENOMIC DNA]</scope>
    <source>
        <strain evidence="4 5">KSX58</strain>
    </source>
</reference>
<dbReference type="Gene3D" id="1.25.40.20">
    <property type="entry name" value="Ankyrin repeat-containing domain"/>
    <property type="match status" value="7"/>
</dbReference>
<dbReference type="PANTHER" id="PTHR24123">
    <property type="entry name" value="ANKYRIN REPEAT-CONTAINING"/>
    <property type="match status" value="1"/>
</dbReference>
<evidence type="ECO:0000256" key="3">
    <source>
        <dbReference type="PROSITE-ProRule" id="PRU00023"/>
    </source>
</evidence>
<dbReference type="PROSITE" id="PS50297">
    <property type="entry name" value="ANK_REP_REGION"/>
    <property type="match status" value="9"/>
</dbReference>
<feature type="repeat" description="ANK" evidence="3">
    <location>
        <begin position="416"/>
        <end position="448"/>
    </location>
</feature>
<dbReference type="InterPro" id="IPR002110">
    <property type="entry name" value="Ankyrin_rpt"/>
</dbReference>
<feature type="repeat" description="ANK" evidence="3">
    <location>
        <begin position="574"/>
        <end position="606"/>
    </location>
</feature>
<keyword evidence="1" id="KW-0677">Repeat</keyword>
<comment type="caution">
    <text evidence="4">The sequence shown here is derived from an EMBL/GenBank/DDBJ whole genome shotgun (WGS) entry which is preliminary data.</text>
</comment>
<dbReference type="EMBL" id="JBJJXI010000166">
    <property type="protein sequence ID" value="KAL3385060.1"/>
    <property type="molecule type" value="Genomic_DNA"/>
</dbReference>